<reference evidence="12" key="3">
    <citation type="submission" date="2025-08" db="UniProtKB">
        <authorList>
            <consortium name="RefSeq"/>
        </authorList>
    </citation>
    <scope>IDENTIFICATION</scope>
    <source>
        <strain evidence="12">CBS 342.82</strain>
    </source>
</reference>
<comment type="similarity">
    <text evidence="1">Belongs to the protein kinase superfamily. CMGC Ser/Thr protein kinase family. MNB/DYRK subfamily.</text>
</comment>
<keyword evidence="5" id="KW-0418">Kinase</keyword>
<keyword evidence="11" id="KW-1185">Reference proteome</keyword>
<evidence type="ECO:0000259" key="10">
    <source>
        <dbReference type="PROSITE" id="PS50011"/>
    </source>
</evidence>
<organism evidence="12">
    <name type="scientific">Dissoconium aciculare CBS 342.82</name>
    <dbReference type="NCBI Taxonomy" id="1314786"/>
    <lineage>
        <taxon>Eukaryota</taxon>
        <taxon>Fungi</taxon>
        <taxon>Dikarya</taxon>
        <taxon>Ascomycota</taxon>
        <taxon>Pezizomycotina</taxon>
        <taxon>Dothideomycetes</taxon>
        <taxon>Dothideomycetidae</taxon>
        <taxon>Mycosphaerellales</taxon>
        <taxon>Dissoconiaceae</taxon>
        <taxon>Dissoconium</taxon>
    </lineage>
</organism>
<reference evidence="12" key="1">
    <citation type="submission" date="2020-01" db="EMBL/GenBank/DDBJ databases">
        <authorList>
            <consortium name="DOE Joint Genome Institute"/>
            <person name="Haridas S."/>
            <person name="Albert R."/>
            <person name="Binder M."/>
            <person name="Bloem J."/>
            <person name="Labutti K."/>
            <person name="Salamov A."/>
            <person name="Andreopoulos B."/>
            <person name="Baker S.E."/>
            <person name="Barry K."/>
            <person name="Bills G."/>
            <person name="Bluhm B.H."/>
            <person name="Cannon C."/>
            <person name="Castanera R."/>
            <person name="Culley D.E."/>
            <person name="Daum C."/>
            <person name="Ezra D."/>
            <person name="Gonzalez J.B."/>
            <person name="Henrissat B."/>
            <person name="Kuo A."/>
            <person name="Liang C."/>
            <person name="Lipzen A."/>
            <person name="Lutzoni F."/>
            <person name="Magnuson J."/>
            <person name="Mondo S."/>
            <person name="Nolan M."/>
            <person name="Ohm R."/>
            <person name="Pangilinan J."/>
            <person name="Park H.-J."/>
            <person name="Ramirez L."/>
            <person name="Alfaro M."/>
            <person name="Sun H."/>
            <person name="Tritt A."/>
            <person name="Yoshinaga Y."/>
            <person name="Zwiers L.-H."/>
            <person name="Turgeon B.G."/>
            <person name="Goodwin S.B."/>
            <person name="Spatafora J.W."/>
            <person name="Crous P.W."/>
            <person name="Grigoriev I.V."/>
        </authorList>
    </citation>
    <scope>NUCLEOTIDE SEQUENCE</scope>
    <source>
        <strain evidence="12">CBS 342.82</strain>
    </source>
</reference>
<keyword evidence="6 7" id="KW-0067">ATP-binding</keyword>
<feature type="domain" description="Protein kinase" evidence="10">
    <location>
        <begin position="155"/>
        <end position="451"/>
    </location>
</feature>
<feature type="region of interest" description="Disordered" evidence="9">
    <location>
        <begin position="40"/>
        <end position="63"/>
    </location>
</feature>
<dbReference type="PROSITE" id="PS50011">
    <property type="entry name" value="PROTEIN_KINASE_DOM"/>
    <property type="match status" value="1"/>
</dbReference>
<feature type="non-terminal residue" evidence="12">
    <location>
        <position position="452"/>
    </location>
</feature>
<dbReference type="InterPro" id="IPR008271">
    <property type="entry name" value="Ser/Thr_kinase_AS"/>
</dbReference>
<keyword evidence="3" id="KW-0808">Transferase</keyword>
<dbReference type="GO" id="GO:0005856">
    <property type="term" value="C:cytoskeleton"/>
    <property type="evidence" value="ECO:0007669"/>
    <property type="project" value="TreeGrafter"/>
</dbReference>
<evidence type="ECO:0000256" key="6">
    <source>
        <dbReference type="ARBA" id="ARBA00022840"/>
    </source>
</evidence>
<evidence type="ECO:0000256" key="7">
    <source>
        <dbReference type="PROSITE-ProRule" id="PRU10141"/>
    </source>
</evidence>
<evidence type="ECO:0000256" key="2">
    <source>
        <dbReference type="ARBA" id="ARBA00022527"/>
    </source>
</evidence>
<evidence type="ECO:0000313" key="12">
    <source>
        <dbReference type="RefSeq" id="XP_033462977.1"/>
    </source>
</evidence>
<feature type="binding site" evidence="7">
    <location>
        <position position="184"/>
    </location>
    <ligand>
        <name>ATP</name>
        <dbReference type="ChEBI" id="CHEBI:30616"/>
    </ligand>
</feature>
<dbReference type="GO" id="GO:0005524">
    <property type="term" value="F:ATP binding"/>
    <property type="evidence" value="ECO:0007669"/>
    <property type="project" value="UniProtKB-UniRule"/>
</dbReference>
<dbReference type="PANTHER" id="PTHR24058:SF22">
    <property type="entry name" value="DUAL SPECIFICITY TYROSINE-PHOSPHORYLATION-REGULATED KINASE 4"/>
    <property type="match status" value="1"/>
</dbReference>
<evidence type="ECO:0000256" key="3">
    <source>
        <dbReference type="ARBA" id="ARBA00022679"/>
    </source>
</evidence>
<dbReference type="GO" id="GO:0004674">
    <property type="term" value="F:protein serine/threonine kinase activity"/>
    <property type="evidence" value="ECO:0007669"/>
    <property type="project" value="UniProtKB-KW"/>
</dbReference>
<keyword evidence="2 8" id="KW-0723">Serine/threonine-protein kinase</keyword>
<dbReference type="AlphaFoldDB" id="A0A6J3MD51"/>
<dbReference type="PROSITE" id="PS00108">
    <property type="entry name" value="PROTEIN_KINASE_ST"/>
    <property type="match status" value="1"/>
</dbReference>
<dbReference type="InterPro" id="IPR000719">
    <property type="entry name" value="Prot_kinase_dom"/>
</dbReference>
<dbReference type="SUPFAM" id="SSF56112">
    <property type="entry name" value="Protein kinase-like (PK-like)"/>
    <property type="match status" value="1"/>
</dbReference>
<protein>
    <submittedName>
        <fullName evidence="12">Kinase-like protein</fullName>
    </submittedName>
</protein>
<accession>A0A6J3MD51</accession>
<feature type="compositionally biased region" description="Polar residues" evidence="9">
    <location>
        <begin position="1"/>
        <end position="15"/>
    </location>
</feature>
<feature type="region of interest" description="Disordered" evidence="9">
    <location>
        <begin position="1"/>
        <end position="22"/>
    </location>
</feature>
<dbReference type="InterPro" id="IPR011009">
    <property type="entry name" value="Kinase-like_dom_sf"/>
</dbReference>
<evidence type="ECO:0000313" key="11">
    <source>
        <dbReference type="Proteomes" id="UP000504637"/>
    </source>
</evidence>
<dbReference type="InterPro" id="IPR050494">
    <property type="entry name" value="Ser_Thr_dual-spec_kinase"/>
</dbReference>
<evidence type="ECO:0000256" key="1">
    <source>
        <dbReference type="ARBA" id="ARBA00008867"/>
    </source>
</evidence>
<dbReference type="PROSITE" id="PS00107">
    <property type="entry name" value="PROTEIN_KINASE_ATP"/>
    <property type="match status" value="1"/>
</dbReference>
<evidence type="ECO:0000256" key="8">
    <source>
        <dbReference type="RuleBase" id="RU000304"/>
    </source>
</evidence>
<dbReference type="Gene3D" id="1.10.510.10">
    <property type="entry name" value="Transferase(Phosphotransferase) domain 1"/>
    <property type="match status" value="1"/>
</dbReference>
<evidence type="ECO:0000256" key="4">
    <source>
        <dbReference type="ARBA" id="ARBA00022741"/>
    </source>
</evidence>
<gene>
    <name evidence="12" type="ORF">K489DRAFT_312174</name>
</gene>
<dbReference type="RefSeq" id="XP_033462977.1">
    <property type="nucleotide sequence ID" value="XM_033600841.1"/>
</dbReference>
<dbReference type="PANTHER" id="PTHR24058">
    <property type="entry name" value="DUAL SPECIFICITY PROTEIN KINASE"/>
    <property type="match status" value="1"/>
</dbReference>
<dbReference type="GeneID" id="54358641"/>
<reference evidence="12" key="2">
    <citation type="submission" date="2020-04" db="EMBL/GenBank/DDBJ databases">
        <authorList>
            <consortium name="NCBI Genome Project"/>
        </authorList>
    </citation>
    <scope>NUCLEOTIDE SEQUENCE</scope>
    <source>
        <strain evidence="12">CBS 342.82</strain>
    </source>
</reference>
<evidence type="ECO:0000256" key="9">
    <source>
        <dbReference type="SAM" id="MobiDB-lite"/>
    </source>
</evidence>
<name>A0A6J3MD51_9PEZI</name>
<dbReference type="SMART" id="SM00220">
    <property type="entry name" value="S_TKc"/>
    <property type="match status" value="1"/>
</dbReference>
<proteinExistence type="inferred from homology"/>
<dbReference type="Proteomes" id="UP000504637">
    <property type="component" value="Unplaced"/>
</dbReference>
<keyword evidence="4 7" id="KW-0547">Nucleotide-binding</keyword>
<dbReference type="OrthoDB" id="9332038at2759"/>
<dbReference type="Gene3D" id="3.30.200.20">
    <property type="entry name" value="Phosphorylase Kinase, domain 1"/>
    <property type="match status" value="1"/>
</dbReference>
<dbReference type="Pfam" id="PF00069">
    <property type="entry name" value="Pkinase"/>
    <property type="match status" value="1"/>
</dbReference>
<dbReference type="CDD" id="cd14210">
    <property type="entry name" value="PKc_DYRK"/>
    <property type="match status" value="1"/>
</dbReference>
<dbReference type="GO" id="GO:0005737">
    <property type="term" value="C:cytoplasm"/>
    <property type="evidence" value="ECO:0007669"/>
    <property type="project" value="TreeGrafter"/>
</dbReference>
<dbReference type="InterPro" id="IPR017441">
    <property type="entry name" value="Protein_kinase_ATP_BS"/>
</dbReference>
<evidence type="ECO:0000256" key="5">
    <source>
        <dbReference type="ARBA" id="ARBA00022777"/>
    </source>
</evidence>
<sequence length="452" mass="51445">MPGSRSNAKPASSSLKPRHGLTASTISAIVKDKDDLAADDEMRRLSQKRRDVDTAARETEDLKRRAVARTPMTPEQVLQDRNYSLNIFERGEIMDFQKEGIFFTGTKTARKVIGSLAPTPQVSSDDKNSKAGNYGYDDERGDYNIVLGDHLAYRYEVVDVLGKGSFGQVVRCVDHKAGGIVAVKIIRNKKRFHQQALVEVGILSRLRDWDPEGTHATLSITSSFYFRSHLCIVTPCLSINLYELIRAHNFVGFSLPLIRRFGRQMLACLVLLQNKRIIHCDLKPENILLYEARKADIRVIDFGSSCKEEEKVYTYIQSRFYRSPEVILGSTYGLGIDMWSFGCILAELWTGYPIFPGENEQEQLACIMEIFGPPDRHLVERCTRKKLFFDSVGKPRVTVSSKGRRRRPSSKTLAQALKTEDEAFLDFVTRCLRWDPDRRMKPHEAVTHPFIT</sequence>